<sequence length="73" mass="8903">MRYFLNFPIYKLKSGTCSICLEDCKFIKPQNKVQMQIFQRYLMSKIIGYDKTRAMYEEQPRIYQNVIEKTIYT</sequence>
<gene>
    <name evidence="1" type="ORF">AYI70_g197</name>
</gene>
<comment type="caution">
    <text evidence="1">The sequence shown here is derived from an EMBL/GenBank/DDBJ whole genome shotgun (WGS) entry which is preliminary data.</text>
</comment>
<dbReference type="Proteomes" id="UP000187283">
    <property type="component" value="Unassembled WGS sequence"/>
</dbReference>
<keyword evidence="2" id="KW-1185">Reference proteome</keyword>
<organism evidence="1 2">
    <name type="scientific">Smittium culicis</name>
    <dbReference type="NCBI Taxonomy" id="133412"/>
    <lineage>
        <taxon>Eukaryota</taxon>
        <taxon>Fungi</taxon>
        <taxon>Fungi incertae sedis</taxon>
        <taxon>Zoopagomycota</taxon>
        <taxon>Kickxellomycotina</taxon>
        <taxon>Harpellomycetes</taxon>
        <taxon>Harpellales</taxon>
        <taxon>Legeriomycetaceae</taxon>
        <taxon>Smittium</taxon>
    </lineage>
</organism>
<name>A0A1R1YHR5_9FUNG</name>
<dbReference type="OrthoDB" id="10480350at2759"/>
<reference evidence="1 2" key="1">
    <citation type="submission" date="2017-01" db="EMBL/GenBank/DDBJ databases">
        <authorList>
            <person name="Mah S.A."/>
            <person name="Swanson W.J."/>
            <person name="Moy G.W."/>
            <person name="Vacquier V.D."/>
        </authorList>
    </citation>
    <scope>NUCLEOTIDE SEQUENCE [LARGE SCALE GENOMIC DNA]</scope>
    <source>
        <strain evidence="1 2">GSMNP</strain>
    </source>
</reference>
<evidence type="ECO:0000313" key="2">
    <source>
        <dbReference type="Proteomes" id="UP000187283"/>
    </source>
</evidence>
<protein>
    <submittedName>
        <fullName evidence="1">Uncharacterized protein</fullName>
    </submittedName>
</protein>
<accession>A0A1R1YHR5</accession>
<dbReference type="EMBL" id="LSSN01000021">
    <property type="protein sequence ID" value="OMJ26414.1"/>
    <property type="molecule type" value="Genomic_DNA"/>
</dbReference>
<dbReference type="AlphaFoldDB" id="A0A1R1YHR5"/>
<proteinExistence type="predicted"/>
<evidence type="ECO:0000313" key="1">
    <source>
        <dbReference type="EMBL" id="OMJ26414.1"/>
    </source>
</evidence>